<dbReference type="InterPro" id="IPR045054">
    <property type="entry name" value="P4HA-like"/>
</dbReference>
<evidence type="ECO:0000256" key="5">
    <source>
        <dbReference type="ARBA" id="ARBA00023004"/>
    </source>
</evidence>
<feature type="domain" description="Prolyl 4-hydroxylase alpha subunit" evidence="7">
    <location>
        <begin position="231"/>
        <end position="455"/>
    </location>
</feature>
<dbReference type="OrthoDB" id="69177at2759"/>
<dbReference type="GO" id="GO:0031418">
    <property type="term" value="F:L-ascorbic acid binding"/>
    <property type="evidence" value="ECO:0007669"/>
    <property type="project" value="InterPro"/>
</dbReference>
<organism evidence="8 9">
    <name type="scientific">Panaeolus cyanescens</name>
    <dbReference type="NCBI Taxonomy" id="181874"/>
    <lineage>
        <taxon>Eukaryota</taxon>
        <taxon>Fungi</taxon>
        <taxon>Dikarya</taxon>
        <taxon>Basidiomycota</taxon>
        <taxon>Agaricomycotina</taxon>
        <taxon>Agaricomycetes</taxon>
        <taxon>Agaricomycetidae</taxon>
        <taxon>Agaricales</taxon>
        <taxon>Agaricineae</taxon>
        <taxon>Galeropsidaceae</taxon>
        <taxon>Panaeolus</taxon>
    </lineage>
</organism>
<dbReference type="Gene3D" id="2.60.120.620">
    <property type="entry name" value="q2cbj1_9rhob like domain"/>
    <property type="match status" value="2"/>
</dbReference>
<keyword evidence="9" id="KW-1185">Reference proteome</keyword>
<gene>
    <name evidence="8" type="ORF">CVT24_012660</name>
</gene>
<dbReference type="SMART" id="SM00702">
    <property type="entry name" value="P4Hc"/>
    <property type="match status" value="1"/>
</dbReference>
<evidence type="ECO:0000256" key="6">
    <source>
        <dbReference type="SAM" id="MobiDB-lite"/>
    </source>
</evidence>
<dbReference type="PANTHER" id="PTHR10869">
    <property type="entry name" value="PROLYL 4-HYDROXYLASE ALPHA SUBUNIT"/>
    <property type="match status" value="1"/>
</dbReference>
<accession>A0A409W2F8</accession>
<reference evidence="8 9" key="1">
    <citation type="journal article" date="2018" name="Evol. Lett.">
        <title>Horizontal gene cluster transfer increased hallucinogenic mushroom diversity.</title>
        <authorList>
            <person name="Reynolds H.T."/>
            <person name="Vijayakumar V."/>
            <person name="Gluck-Thaler E."/>
            <person name="Korotkin H.B."/>
            <person name="Matheny P.B."/>
            <person name="Slot J.C."/>
        </authorList>
    </citation>
    <scope>NUCLEOTIDE SEQUENCE [LARGE SCALE GENOMIC DNA]</scope>
    <source>
        <strain evidence="8 9">2629</strain>
    </source>
</reference>
<comment type="cofactor">
    <cofactor evidence="1">
        <name>L-ascorbate</name>
        <dbReference type="ChEBI" id="CHEBI:38290"/>
    </cofactor>
</comment>
<dbReference type="InterPro" id="IPR044862">
    <property type="entry name" value="Pro_4_hyd_alph_FE2OG_OXY"/>
</dbReference>
<keyword evidence="4" id="KW-0560">Oxidoreductase</keyword>
<keyword evidence="2" id="KW-0479">Metal-binding</keyword>
<dbReference type="AlphaFoldDB" id="A0A409W2F8"/>
<feature type="region of interest" description="Disordered" evidence="6">
    <location>
        <begin position="1"/>
        <end position="23"/>
    </location>
</feature>
<keyword evidence="5" id="KW-0408">Iron</keyword>
<dbReference type="Pfam" id="PF13640">
    <property type="entry name" value="2OG-FeII_Oxy_3"/>
    <property type="match status" value="1"/>
</dbReference>
<evidence type="ECO:0000313" key="9">
    <source>
        <dbReference type="Proteomes" id="UP000284842"/>
    </source>
</evidence>
<sequence length="461" mass="52630">MSSLLSDRAAHQRPDPSTTAPLDWTTTSLSKRYKKHYLKVIDNVFSDEECAALKALAQSDAQYTQAAVHFGLGKNDNYVDTDYRNSDRILRFDFKAAEEIYKRLRPYVEEIAEIRRGGRYEGIIGRPSSVEDGIYKLVGVNERLSFLRYGPGHFFREHCDHLEKLPDGRLGKVTIQIYLGEEGVQGGSTRIFERGNNYLDVLPKKGRRPDPSTVTPLDWSTTPLSNRYDKHYLKVIDNVFTDEECAAIKALAESDAQYTQAALHYGQGKTDHYVNTDYRNSDRILRFDANAAEEIYARLRPYVEDIAEIRRGDKYHGIMAGYWQSNEDAVFRLVGMNERLSFLRYGPGHFFKGHCDFLNKLPDGRLGQVTIQIYLGEDGVQGGATRISGRENVVQPKKGILGNLLDVFGNKEKQQNFLDVAPKKGRVLIFQHRELYHSGEEVTAGLKYTLRSDLMYRPFDE</sequence>
<evidence type="ECO:0000259" key="7">
    <source>
        <dbReference type="SMART" id="SM00702"/>
    </source>
</evidence>
<dbReference type="GO" id="GO:0004656">
    <property type="term" value="F:procollagen-proline 4-dioxygenase activity"/>
    <property type="evidence" value="ECO:0007669"/>
    <property type="project" value="TreeGrafter"/>
</dbReference>
<dbReference type="InParanoid" id="A0A409W2F8"/>
<protein>
    <recommendedName>
        <fullName evidence="7">Prolyl 4-hydroxylase alpha subunit domain-containing protein</fullName>
    </recommendedName>
</protein>
<evidence type="ECO:0000256" key="1">
    <source>
        <dbReference type="ARBA" id="ARBA00001961"/>
    </source>
</evidence>
<evidence type="ECO:0000313" key="8">
    <source>
        <dbReference type="EMBL" id="PPQ72682.1"/>
    </source>
</evidence>
<keyword evidence="3" id="KW-0223">Dioxygenase</keyword>
<dbReference type="GO" id="GO:0005506">
    <property type="term" value="F:iron ion binding"/>
    <property type="evidence" value="ECO:0007669"/>
    <property type="project" value="InterPro"/>
</dbReference>
<dbReference type="EMBL" id="NHTK01005857">
    <property type="protein sequence ID" value="PPQ72682.1"/>
    <property type="molecule type" value="Genomic_DNA"/>
</dbReference>
<evidence type="ECO:0000256" key="4">
    <source>
        <dbReference type="ARBA" id="ARBA00023002"/>
    </source>
</evidence>
<dbReference type="Proteomes" id="UP000284842">
    <property type="component" value="Unassembled WGS sequence"/>
</dbReference>
<evidence type="ECO:0000256" key="2">
    <source>
        <dbReference type="ARBA" id="ARBA00022723"/>
    </source>
</evidence>
<dbReference type="PANTHER" id="PTHR10869:SF241">
    <property type="entry name" value="FE2OG DIOXYGENASE DOMAIN-CONTAINING PROTEIN"/>
    <property type="match status" value="1"/>
</dbReference>
<comment type="caution">
    <text evidence="8">The sequence shown here is derived from an EMBL/GenBank/DDBJ whole genome shotgun (WGS) entry which is preliminary data.</text>
</comment>
<proteinExistence type="predicted"/>
<evidence type="ECO:0000256" key="3">
    <source>
        <dbReference type="ARBA" id="ARBA00022964"/>
    </source>
</evidence>
<dbReference type="GO" id="GO:0005783">
    <property type="term" value="C:endoplasmic reticulum"/>
    <property type="evidence" value="ECO:0007669"/>
    <property type="project" value="TreeGrafter"/>
</dbReference>
<name>A0A409W2F8_9AGAR</name>
<dbReference type="STRING" id="181874.A0A409W2F8"/>
<dbReference type="InterPro" id="IPR006620">
    <property type="entry name" value="Pro_4_hyd_alph"/>
</dbReference>